<dbReference type="PANTHER" id="PTHR15678:SF6">
    <property type="entry name" value="BRIDGE-LIKE LIPID TRANSFER PROTEIN FAMILY MEMBER 2"/>
    <property type="match status" value="1"/>
</dbReference>
<proteinExistence type="predicted"/>
<evidence type="ECO:0000313" key="4">
    <source>
        <dbReference type="EMBL" id="KMZ58355.1"/>
    </source>
</evidence>
<feature type="compositionally biased region" description="Basic residues" evidence="1">
    <location>
        <begin position="2532"/>
        <end position="2543"/>
    </location>
</feature>
<name>A0A0K9NQU8_ZOSMR</name>
<evidence type="ECO:0000313" key="5">
    <source>
        <dbReference type="Proteomes" id="UP000036987"/>
    </source>
</evidence>
<evidence type="ECO:0000259" key="3">
    <source>
        <dbReference type="SMART" id="SM01214"/>
    </source>
</evidence>
<keyword evidence="2" id="KW-0812">Transmembrane</keyword>
<sequence>MSLLFFKFLLYSSAAFIVGWIVFVFVAKVVAFLLSHIMGATTDFGISGCNGFKDVTVKLKKGIIEYIYIGEIKLSPHWSLLKLDPKFQLSICDFEIKIRYSEKKAVKRTKKSHSKSSGKLMVLANVARFFSVSVMDLTVRTAKESVNVKNMELDLFKLSGTDPVFNFKLHIFPLLLDFLKPMICDQSTCFLRNEANPPNDEKNPIAFVCDDFSVECQFGHNKKKGIEIKNLDVTSGDITVNLKEDILLKKKSELSLSTDRRETIAPEQIVAKKSNSVESLKKKIFMCPEKVSFNLSKLDLRFIHQEQGFSVENNITGICLRSSKSQFCEDTEKSTSRFDVQMDLSEIHLLRESTKSFLEIMKFVVITSIDVPMESASSISAEIDVKLGGTQCNIFPSKLAPILCLQKPKNKKMVLQGRDNSCDKDKPPKPQSKIIMWKSTSSVPEINIVLHDVKGLPLYHGCSKSIHLSGNNTCNKGMQINGELGEFHLYAADEHRENLKENLFGSLVNIARISLESAHKELEEHGSKKWSVVSSVDVIGMGIRLNFHHIESIVTNAMSFKTLLPKKSTGKNEKSNKVGHSIKTPARKAQIFKLNLQQCSVIFSGDVCVEDMIVSDPKRVNFGSQGGEVIISVSSDGSPRKAYIKSMISNGEKDLKNSTGLDIFHLSLCINKEKQFTRMEIKRVTSIYQEYSEKHGPINKITLFDIKNAKLVRRLGGINENSICSLISASDITAHWEPDAHLALFDIALHLKLLLHNLKMKSSSDQILKDKGKRNESVLDQVQYDKQQKKKESIFAVDIEMLSVFAELADGVEALVQVQSIFSENARIGVLLEGLILSFNKARILKSSRMQISRIPVYASNNSLDSKTSVAMRWDWVIRSLDVHICIPYRLQLRAIDDAVEDTLRGLKLINSAKTNVLFPVKDNKTKKSKSGSSNIGSVRLNIHKLSAEIEEEPMQGWLDEHYKLIKNQMCELNARLNFFDNLIILEGSKNSGIEKNEMSTDKKIQYEGVDIDMCDLSAIEKLRDEIHNKAFRSYYLACQKIVHSEGSGAWASGVCVSDLQTGFKPSTARSSLLSLFATKLDITLNRIEGDDTGMIEFINKIDPVSLNISIPFSRLYGRNLLLQTETLVAQIRDYTFPLFSGSVGKCEGCIVLAQQATCFQPQMVQDIHVGSWRKVQMLRSLTGTTPPMKFYSNLPIYFKKGEVSFGVGYETVFADISYAFTVALRRANLSVWSSKLNIQNVIGSHNPSTSPVDIPKKERSLPWWDDMRNYIHGNINLCFNETMWNVLATSDPYEKLEKIQIFSGYLDIQQTDGRVSASFKEFKAFISSLESLMSTYSLKPPVCVYEPFIYSPSFSLEVTMDWQCESGHPLNHYLFAVPNEGISRTIVFDPFRSTSLSLRWNFSLKPSGEFPDESILVGLQKLESNFMDTPTVNFGAHDLVWLVKCWNILNNPPNKIRTFSRWPRFGVPRIVRSGNLSLDRVMTEFFLRFDVTPVCIKHVILVDDDPASGLTFRLTKLKNEVCFSRGKQQFTFDCIREPLDLVYQGIDVHMLKTYFNPDNSKVFQDCEPNFSQSVMSEGFSNDKCQDSGFFLSSDYFTIRKQAPKADTTKILEWQGSRRKNQGVLNISGFENGSESDDDGYNVVTADNCLRVSVCGLKLLWTLQNRNAVWSWVGGISKAFHPPKPSPSHQYTQRKLLEKTHNPDVSEVTQEDSSNLPFVPSQEENSQTPLQTQTSGTTQTPIPTVKTESLSSDLTVKTTSVDDQEEGTNNFMVNVIQPQFNLHSEEANGRFLLAASSGRVLARSFHSFIQVGYGVIEEALGTDGNKVPENEPEMTWKRAELSVMLEHVQAHVAPTDVDPGAGIQWLPKILSDSPKLKRTGALLERVFMPCQMYFRYTRHKGGVADLKVKPLKDLSFNSPNITASMTSRQFQVMLDVLSNLLFARLPKKSSLSYPAEDEDIEEEIDEVVPDGIEEVELARIGLELKERERNLLLDDIRLILTYDDNHDPYLSPEKDCDFWMVTCTRSKLVRELKSELLSIKTARKAASVSLRMELEKAAQTHLIEKEKNKSPSCAMRVSMKISKVAWSMLADGESFSDVEINDMIYDFDRDYKDIGIAQFTTRSFEVRNLLPSAKSNVLLSSWNPPSEWGKDVMLRVDARQGAPKDGISPIEHLQVVIYPLKIHLTESMYHKIWTYIFPEEEQDSYKRQEVWKVSTTAGIKRGKKNSPGSEATTSGSSLKENEAPGQSSAHVDASQALKKTRKANAVSGSNPELRRTSSLDKSWEENVAESVANEIVMQIHSSKNGQLNLGVSEEASKNKSKDSKLVKSGRVSQEEKKVIKAQDEKKLKPKKMMEFHNIRISQVELLLTYEGSRFVVSDLKLLMDTFHRAEFTGTWQRLFSRVKKHIIWGVLKSVTGMQGSKFKNKGKNNKETLAVPTVLDIEGILSDNSDGGQPGKSDQLPELFKRTNDGAGDGFVTSIKGLFNSQHRKAKAFVLRTMRGEEDDEAHADWSDGDADYSPFARQLTISKTKKLIRRHTKKFQSKRHNDSGVSQGSPPSSAGVDSASDQSDSSCSSLP</sequence>
<feature type="compositionally biased region" description="Polar residues" evidence="1">
    <location>
        <begin position="2226"/>
        <end position="2249"/>
    </location>
</feature>
<keyword evidence="2" id="KW-1133">Transmembrane helix</keyword>
<dbReference type="OMA" id="PELTIMV"/>
<dbReference type="Pfam" id="PF10344">
    <property type="entry name" value="Hobbit"/>
    <property type="match status" value="1"/>
</dbReference>
<feature type="domain" description="FMP27/BLTP2/Hobbit GFWDK motif-containing RBG unit" evidence="3">
    <location>
        <begin position="1134"/>
        <end position="1296"/>
    </location>
</feature>
<keyword evidence="2" id="KW-0472">Membrane</keyword>
<reference evidence="5" key="1">
    <citation type="journal article" date="2016" name="Nature">
        <title>The genome of the seagrass Zostera marina reveals angiosperm adaptation to the sea.</title>
        <authorList>
            <person name="Olsen J.L."/>
            <person name="Rouze P."/>
            <person name="Verhelst B."/>
            <person name="Lin Y.-C."/>
            <person name="Bayer T."/>
            <person name="Collen J."/>
            <person name="Dattolo E."/>
            <person name="De Paoli E."/>
            <person name="Dittami S."/>
            <person name="Maumus F."/>
            <person name="Michel G."/>
            <person name="Kersting A."/>
            <person name="Lauritano C."/>
            <person name="Lohaus R."/>
            <person name="Toepel M."/>
            <person name="Tonon T."/>
            <person name="Vanneste K."/>
            <person name="Amirebrahimi M."/>
            <person name="Brakel J."/>
            <person name="Bostroem C."/>
            <person name="Chovatia M."/>
            <person name="Grimwood J."/>
            <person name="Jenkins J.W."/>
            <person name="Jueterbock A."/>
            <person name="Mraz A."/>
            <person name="Stam W.T."/>
            <person name="Tice H."/>
            <person name="Bornberg-Bauer E."/>
            <person name="Green P.J."/>
            <person name="Pearson G.A."/>
            <person name="Procaccini G."/>
            <person name="Duarte C.M."/>
            <person name="Schmutz J."/>
            <person name="Reusch T.B.H."/>
            <person name="Van de Peer Y."/>
        </authorList>
    </citation>
    <scope>NUCLEOTIDE SEQUENCE [LARGE SCALE GENOMIC DNA]</scope>
    <source>
        <strain evidence="5">cv. Finnish</strain>
    </source>
</reference>
<feature type="region of interest" description="Disordered" evidence="1">
    <location>
        <begin position="1702"/>
        <end position="1756"/>
    </location>
</feature>
<dbReference type="SMART" id="SM01214">
    <property type="entry name" value="Fmp27_GFWDK"/>
    <property type="match status" value="1"/>
</dbReference>
<dbReference type="EMBL" id="LFYR01001945">
    <property type="protein sequence ID" value="KMZ58355.1"/>
    <property type="molecule type" value="Genomic_DNA"/>
</dbReference>
<dbReference type="PANTHER" id="PTHR15678">
    <property type="entry name" value="ANTIGEN MLAA-22-RELATED"/>
    <property type="match status" value="1"/>
</dbReference>
<comment type="caution">
    <text evidence="4">The sequence shown here is derived from an EMBL/GenBank/DDBJ whole genome shotgun (WGS) entry which is preliminary data.</text>
</comment>
<evidence type="ECO:0000256" key="2">
    <source>
        <dbReference type="SAM" id="Phobius"/>
    </source>
</evidence>
<evidence type="ECO:0000256" key="1">
    <source>
        <dbReference type="SAM" id="MobiDB-lite"/>
    </source>
</evidence>
<feature type="compositionally biased region" description="Polar residues" evidence="1">
    <location>
        <begin position="1707"/>
        <end position="1756"/>
    </location>
</feature>
<feature type="compositionally biased region" description="Low complexity" evidence="1">
    <location>
        <begin position="2557"/>
        <end position="2576"/>
    </location>
</feature>
<dbReference type="STRING" id="29655.A0A0K9NQU8"/>
<dbReference type="InterPro" id="IPR019441">
    <property type="entry name" value="FMP27/BLTP2/Hobbit_GFWDK_RBG"/>
</dbReference>
<feature type="region of interest" description="Disordered" evidence="1">
    <location>
        <begin position="2219"/>
        <end position="2283"/>
    </location>
</feature>
<feature type="region of interest" description="Disordered" evidence="1">
    <location>
        <begin position="2532"/>
        <end position="2576"/>
    </location>
</feature>
<keyword evidence="5" id="KW-1185">Reference proteome</keyword>
<dbReference type="Proteomes" id="UP000036987">
    <property type="component" value="Unassembled WGS sequence"/>
</dbReference>
<feature type="compositionally biased region" description="Basic and acidic residues" evidence="1">
    <location>
        <begin position="2272"/>
        <end position="2283"/>
    </location>
</feature>
<dbReference type="InterPro" id="IPR045167">
    <property type="entry name" value="Hobbit"/>
</dbReference>
<gene>
    <name evidence="4" type="ORF">ZOSMA_77G00120</name>
</gene>
<organism evidence="4 5">
    <name type="scientific">Zostera marina</name>
    <name type="common">Eelgrass</name>
    <dbReference type="NCBI Taxonomy" id="29655"/>
    <lineage>
        <taxon>Eukaryota</taxon>
        <taxon>Viridiplantae</taxon>
        <taxon>Streptophyta</taxon>
        <taxon>Embryophyta</taxon>
        <taxon>Tracheophyta</taxon>
        <taxon>Spermatophyta</taxon>
        <taxon>Magnoliopsida</taxon>
        <taxon>Liliopsida</taxon>
        <taxon>Zosteraceae</taxon>
        <taxon>Zostera</taxon>
    </lineage>
</organism>
<protein>
    <submittedName>
        <fullName evidence="4">Golgi-body localization protein</fullName>
    </submittedName>
</protein>
<dbReference type="OrthoDB" id="1562405at2759"/>
<accession>A0A0K9NQU8</accession>
<feature type="transmembrane region" description="Helical" evidence="2">
    <location>
        <begin position="12"/>
        <end position="34"/>
    </location>
</feature>